<dbReference type="Proteomes" id="UP000193467">
    <property type="component" value="Unassembled WGS sequence"/>
</dbReference>
<sequence length="428" mass="47018">MAPSVPSVSQRRILGQLLVAYPRQRSFEKQASLQYSLRKLPAKSITAWYIEQQRIKEEIAFTTQGQEASPTSSPAPASPTSNQTFGNVKEESELEDVEMKPPPSPPVAFSSGELVRPGFPPRSSPGGSPTTTPNVIQDIDEKPKPVEELEEEAEPREGWKREHKPQAPLTVSIECSGAIEITTRHEDTIYRLRVPLTQLSHLTLQDSRPTLSLLLPPDYYQRPIATPGQPKSQWKSCDDFTANGDASYTSIFLIELNPDHSSTRELRESQLIKPLMLVLPPTPADLKKDFLTFPSITSVTSSGALQPALHIAEAAQAPTPRLLLAAHPQNNPQPAIFHQSDSRALSTAPVYAIPHPCACTVPSSFSSPSPTPPRNLPPPPHKIKSGSISPAQEERELEAWEKATGGRVKLMEETFSFEQLWSDSGEGD</sequence>
<feature type="compositionally biased region" description="Low complexity" evidence="1">
    <location>
        <begin position="124"/>
        <end position="133"/>
    </location>
</feature>
<reference evidence="2 3" key="1">
    <citation type="submission" date="2016-07" db="EMBL/GenBank/DDBJ databases">
        <title>Pervasive Adenine N6-methylation of Active Genes in Fungi.</title>
        <authorList>
            <consortium name="DOE Joint Genome Institute"/>
            <person name="Mondo S.J."/>
            <person name="Dannebaum R.O."/>
            <person name="Kuo R.C."/>
            <person name="Labutti K."/>
            <person name="Haridas S."/>
            <person name="Kuo A."/>
            <person name="Salamov A."/>
            <person name="Ahrendt S.R."/>
            <person name="Lipzen A."/>
            <person name="Sullivan W."/>
            <person name="Andreopoulos W.B."/>
            <person name="Clum A."/>
            <person name="Lindquist E."/>
            <person name="Daum C."/>
            <person name="Ramamoorthy G.K."/>
            <person name="Gryganskyi A."/>
            <person name="Culley D."/>
            <person name="Magnuson J.K."/>
            <person name="James T.Y."/>
            <person name="O'Malley M.A."/>
            <person name="Stajich J.E."/>
            <person name="Spatafora J.W."/>
            <person name="Visel A."/>
            <person name="Grigoriev I.V."/>
        </authorList>
    </citation>
    <scope>NUCLEOTIDE SEQUENCE [LARGE SCALE GENOMIC DNA]</scope>
    <source>
        <strain evidence="2 3">62-1032</strain>
    </source>
</reference>
<feature type="region of interest" description="Disordered" evidence="1">
    <location>
        <begin position="63"/>
        <end position="165"/>
    </location>
</feature>
<feature type="compositionally biased region" description="Pro residues" evidence="1">
    <location>
        <begin position="369"/>
        <end position="380"/>
    </location>
</feature>
<name>A0A1Y2FGA7_9BASI</name>
<protein>
    <submittedName>
        <fullName evidence="2">Uncharacterized protein</fullName>
    </submittedName>
</protein>
<dbReference type="AlphaFoldDB" id="A0A1Y2FGA7"/>
<evidence type="ECO:0000256" key="1">
    <source>
        <dbReference type="SAM" id="MobiDB-lite"/>
    </source>
</evidence>
<comment type="caution">
    <text evidence="2">The sequence shown here is derived from an EMBL/GenBank/DDBJ whole genome shotgun (WGS) entry which is preliminary data.</text>
</comment>
<feature type="region of interest" description="Disordered" evidence="1">
    <location>
        <begin position="363"/>
        <end position="395"/>
    </location>
</feature>
<gene>
    <name evidence="2" type="ORF">BCR35DRAFT_331349</name>
</gene>
<accession>A0A1Y2FGA7</accession>
<keyword evidence="3" id="KW-1185">Reference proteome</keyword>
<feature type="compositionally biased region" description="Low complexity" evidence="1">
    <location>
        <begin position="68"/>
        <end position="81"/>
    </location>
</feature>
<proteinExistence type="predicted"/>
<evidence type="ECO:0000313" key="2">
    <source>
        <dbReference type="EMBL" id="ORY82980.1"/>
    </source>
</evidence>
<organism evidence="2 3">
    <name type="scientific">Leucosporidium creatinivorum</name>
    <dbReference type="NCBI Taxonomy" id="106004"/>
    <lineage>
        <taxon>Eukaryota</taxon>
        <taxon>Fungi</taxon>
        <taxon>Dikarya</taxon>
        <taxon>Basidiomycota</taxon>
        <taxon>Pucciniomycotina</taxon>
        <taxon>Microbotryomycetes</taxon>
        <taxon>Leucosporidiales</taxon>
        <taxon>Leucosporidium</taxon>
    </lineage>
</organism>
<evidence type="ECO:0000313" key="3">
    <source>
        <dbReference type="Proteomes" id="UP000193467"/>
    </source>
</evidence>
<dbReference type="EMBL" id="MCGR01000020">
    <property type="protein sequence ID" value="ORY82980.1"/>
    <property type="molecule type" value="Genomic_DNA"/>
</dbReference>
<dbReference type="InParanoid" id="A0A1Y2FGA7"/>